<dbReference type="Gene3D" id="3.40.50.720">
    <property type="entry name" value="NAD(P)-binding Rossmann-like Domain"/>
    <property type="match status" value="1"/>
</dbReference>
<keyword evidence="3 4" id="KW-0443">Lipid metabolism</keyword>
<dbReference type="EMBL" id="CVRI01000047">
    <property type="protein sequence ID" value="CRK97592.1"/>
    <property type="molecule type" value="Genomic_DNA"/>
</dbReference>
<proteinExistence type="inferred from homology"/>
<dbReference type="GO" id="GO:0035336">
    <property type="term" value="P:long-chain fatty-acyl-CoA metabolic process"/>
    <property type="evidence" value="ECO:0007669"/>
    <property type="project" value="TreeGrafter"/>
</dbReference>
<feature type="domain" description="Thioester reductase (TE)" evidence="6">
    <location>
        <begin position="40"/>
        <end position="310"/>
    </location>
</feature>
<dbReference type="AlphaFoldDB" id="A0A1J1IBH8"/>
<evidence type="ECO:0000313" key="7">
    <source>
        <dbReference type="EMBL" id="CRK97592.1"/>
    </source>
</evidence>
<accession>A0A1J1IBH8</accession>
<dbReference type="Proteomes" id="UP000183832">
    <property type="component" value="Unassembled WGS sequence"/>
</dbReference>
<evidence type="ECO:0000256" key="1">
    <source>
        <dbReference type="ARBA" id="ARBA00005928"/>
    </source>
</evidence>
<dbReference type="EC" id="1.2.1.84" evidence="4"/>
<dbReference type="InterPro" id="IPR033640">
    <property type="entry name" value="FAR_C"/>
</dbReference>
<reference evidence="7 8" key="1">
    <citation type="submission" date="2015-04" db="EMBL/GenBank/DDBJ databases">
        <authorList>
            <person name="Syromyatnikov M.Y."/>
            <person name="Popov V.N."/>
        </authorList>
    </citation>
    <scope>NUCLEOTIDE SEQUENCE [LARGE SCALE GENOMIC DNA]</scope>
</reference>
<gene>
    <name evidence="7" type="ORF">CLUMA_CG010977</name>
</gene>
<comment type="catalytic activity">
    <reaction evidence="4">
        <text>a long-chain fatty acyl-CoA + 2 NADPH + 2 H(+) = a long-chain primary fatty alcohol + 2 NADP(+) + CoA</text>
        <dbReference type="Rhea" id="RHEA:52716"/>
        <dbReference type="ChEBI" id="CHEBI:15378"/>
        <dbReference type="ChEBI" id="CHEBI:57287"/>
        <dbReference type="ChEBI" id="CHEBI:57783"/>
        <dbReference type="ChEBI" id="CHEBI:58349"/>
        <dbReference type="ChEBI" id="CHEBI:77396"/>
        <dbReference type="ChEBI" id="CHEBI:83139"/>
        <dbReference type="EC" id="1.2.1.84"/>
    </reaction>
</comment>
<evidence type="ECO:0000256" key="4">
    <source>
        <dbReference type="RuleBase" id="RU363097"/>
    </source>
</evidence>
<keyword evidence="4" id="KW-0521">NADP</keyword>
<dbReference type="CDD" id="cd05236">
    <property type="entry name" value="FAR-N_SDR_e"/>
    <property type="match status" value="1"/>
</dbReference>
<dbReference type="Pfam" id="PF07993">
    <property type="entry name" value="NAD_binding_4"/>
    <property type="match status" value="1"/>
</dbReference>
<comment type="function">
    <text evidence="4">Catalyzes the reduction of fatty acyl-CoA to fatty alcohols.</text>
</comment>
<dbReference type="InterPro" id="IPR013120">
    <property type="entry name" value="FAR_NAD-bd"/>
</dbReference>
<dbReference type="GO" id="GO:0005777">
    <property type="term" value="C:peroxisome"/>
    <property type="evidence" value="ECO:0007669"/>
    <property type="project" value="TreeGrafter"/>
</dbReference>
<sequence>MSDCEDSSSPNKLTALRDKKDSVADVISIPQFYDGRSIFITGGTGFMGKVLVEKLLRSCPGIKNIYLLIRPKRGQEINSRLSEIINGPLFDKLRKERPNDLNKIIPIHGDITSEELGISEADQALLSRTVSVVFHSAATVKFDEKLKLSVTINMLGTKRLVQLCQRMISLDALVHVSTAYCNCDRYDVGETIYSPPYSPDDIISLVQWLPEDLLDKLTPSLIGNRPNTYTFTKALAESMLLKEAGNLPVAIVRPSIVLASVNEPLRGWVDNWNGPTGIVSAVGKGIFHTIMCNEESVADFIPVDMVINLMVAAAWKRALTKPAGMTIYNCCTGEVKPITWGRLVSLAIEKMRIHPLEGTFWYPTGNLRRNRFLNAIHSVLAHYIPAYILDILARMAGKKPIMIKVQDKLAKSVQCLEYFTTHQWKFHGDNVVALLDALTQDDRQNFQFDVRTIQWEDYVENYVLGFRQFLFKMNPSSLEASRRRMTKLKILHQITKLLTVFFFWRFLMSRSKKLRDLWSRFLGLIASMFKYLPMAITA</sequence>
<dbReference type="SUPFAM" id="SSF51735">
    <property type="entry name" value="NAD(P)-binding Rossmann-fold domains"/>
    <property type="match status" value="1"/>
</dbReference>
<dbReference type="InterPro" id="IPR026055">
    <property type="entry name" value="FAR"/>
</dbReference>
<name>A0A1J1IBH8_9DIPT</name>
<dbReference type="GO" id="GO:0102965">
    <property type="term" value="F:alcohol-forming long-chain fatty acyl-CoA reductase activity"/>
    <property type="evidence" value="ECO:0007669"/>
    <property type="project" value="UniProtKB-EC"/>
</dbReference>
<organism evidence="7 8">
    <name type="scientific">Clunio marinus</name>
    <dbReference type="NCBI Taxonomy" id="568069"/>
    <lineage>
        <taxon>Eukaryota</taxon>
        <taxon>Metazoa</taxon>
        <taxon>Ecdysozoa</taxon>
        <taxon>Arthropoda</taxon>
        <taxon>Hexapoda</taxon>
        <taxon>Insecta</taxon>
        <taxon>Pterygota</taxon>
        <taxon>Neoptera</taxon>
        <taxon>Endopterygota</taxon>
        <taxon>Diptera</taxon>
        <taxon>Nematocera</taxon>
        <taxon>Chironomoidea</taxon>
        <taxon>Chironomidae</taxon>
        <taxon>Clunio</taxon>
    </lineage>
</organism>
<evidence type="ECO:0000256" key="2">
    <source>
        <dbReference type="ARBA" id="ARBA00022516"/>
    </source>
</evidence>
<dbReference type="STRING" id="568069.A0A1J1IBH8"/>
<dbReference type="PANTHER" id="PTHR11011:SF116">
    <property type="entry name" value="FATTY ACYL-COA REDUCTASE CG5065-RELATED"/>
    <property type="match status" value="1"/>
</dbReference>
<comment type="similarity">
    <text evidence="1 4">Belongs to the fatty acyl-CoA reductase family.</text>
</comment>
<keyword evidence="8" id="KW-1185">Reference proteome</keyword>
<protein>
    <recommendedName>
        <fullName evidence="4">Fatty acyl-CoA reductase</fullName>
        <ecNumber evidence="4">1.2.1.84</ecNumber>
    </recommendedName>
</protein>
<evidence type="ECO:0000256" key="3">
    <source>
        <dbReference type="ARBA" id="ARBA00023098"/>
    </source>
</evidence>
<dbReference type="InterPro" id="IPR036291">
    <property type="entry name" value="NAD(P)-bd_dom_sf"/>
</dbReference>
<dbReference type="Pfam" id="PF03015">
    <property type="entry name" value="Sterile"/>
    <property type="match status" value="1"/>
</dbReference>
<evidence type="ECO:0000313" key="8">
    <source>
        <dbReference type="Proteomes" id="UP000183832"/>
    </source>
</evidence>
<keyword evidence="2 4" id="KW-0444">Lipid biosynthesis</keyword>
<dbReference type="CDD" id="cd09071">
    <property type="entry name" value="FAR_C"/>
    <property type="match status" value="1"/>
</dbReference>
<keyword evidence="4" id="KW-0560">Oxidoreductase</keyword>
<dbReference type="GO" id="GO:0080019">
    <property type="term" value="F:alcohol-forming very long-chain fatty acyl-CoA reductase activity"/>
    <property type="evidence" value="ECO:0007669"/>
    <property type="project" value="InterPro"/>
</dbReference>
<feature type="domain" description="Fatty acyl-CoA reductase C-terminal" evidence="5">
    <location>
        <begin position="382"/>
        <end position="472"/>
    </location>
</feature>
<dbReference type="OrthoDB" id="429813at2759"/>
<evidence type="ECO:0000259" key="5">
    <source>
        <dbReference type="Pfam" id="PF03015"/>
    </source>
</evidence>
<dbReference type="FunFam" id="3.40.50.720:FF:000370">
    <property type="entry name" value="Fatty acyl-CoA reductase"/>
    <property type="match status" value="1"/>
</dbReference>
<dbReference type="PANTHER" id="PTHR11011">
    <property type="entry name" value="MALE STERILITY PROTEIN 2-RELATED"/>
    <property type="match status" value="1"/>
</dbReference>
<evidence type="ECO:0000259" key="6">
    <source>
        <dbReference type="Pfam" id="PF07993"/>
    </source>
</evidence>